<sequence>MRLAIGEDSALFRDGLARLLADAGHEIAATAADAAASLAMIRTCEPDLAILDIRMPPEMTDDGARVAASARAEFPQLGIVLLTQQIQPRIAEQLLSSGCFAYLLKDRVLDVEEFLDILQRVHDGGTVLDPDVVVQLLGARRADARLARLTPREHQVLALMAEGRTNTGIANRLWLTPRTVESHVSGVLNKLELPLGTDDHRRVLAVVAYLESHCAG</sequence>
<dbReference type="Proteomes" id="UP000059574">
    <property type="component" value="Chromosome"/>
</dbReference>
<evidence type="ECO:0000256" key="4">
    <source>
        <dbReference type="ARBA" id="ARBA00023163"/>
    </source>
</evidence>
<dbReference type="InterPro" id="IPR016032">
    <property type="entry name" value="Sig_transdc_resp-reg_C-effctor"/>
</dbReference>
<evidence type="ECO:0000313" key="9">
    <source>
        <dbReference type="Proteomes" id="UP000059574"/>
    </source>
</evidence>
<evidence type="ECO:0000256" key="2">
    <source>
        <dbReference type="ARBA" id="ARBA00023015"/>
    </source>
</evidence>
<dbReference type="PANTHER" id="PTHR43214:SF24">
    <property type="entry name" value="TRANSCRIPTIONAL REGULATORY PROTEIN NARL-RELATED"/>
    <property type="match status" value="1"/>
</dbReference>
<evidence type="ECO:0000256" key="3">
    <source>
        <dbReference type="ARBA" id="ARBA00023125"/>
    </source>
</evidence>
<dbReference type="CDD" id="cd17535">
    <property type="entry name" value="REC_NarL-like"/>
    <property type="match status" value="1"/>
</dbReference>
<feature type="domain" description="HTH luxR-type" evidence="6">
    <location>
        <begin position="142"/>
        <end position="213"/>
    </location>
</feature>
<feature type="modified residue" description="4-aspartylphosphate" evidence="5">
    <location>
        <position position="52"/>
    </location>
</feature>
<dbReference type="PANTHER" id="PTHR43214">
    <property type="entry name" value="TWO-COMPONENT RESPONSE REGULATOR"/>
    <property type="match status" value="1"/>
</dbReference>
<dbReference type="Pfam" id="PF00196">
    <property type="entry name" value="GerE"/>
    <property type="match status" value="1"/>
</dbReference>
<dbReference type="OrthoDB" id="9808843at2"/>
<dbReference type="SUPFAM" id="SSF52172">
    <property type="entry name" value="CheY-like"/>
    <property type="match status" value="1"/>
</dbReference>
<evidence type="ECO:0000259" key="6">
    <source>
        <dbReference type="PROSITE" id="PS50043"/>
    </source>
</evidence>
<dbReference type="GO" id="GO:0003677">
    <property type="term" value="F:DNA binding"/>
    <property type="evidence" value="ECO:0007669"/>
    <property type="project" value="UniProtKB-KW"/>
</dbReference>
<keyword evidence="2" id="KW-0805">Transcription regulation</keyword>
<keyword evidence="3" id="KW-0238">DNA-binding</keyword>
<dbReference type="PROSITE" id="PS50110">
    <property type="entry name" value="RESPONSE_REGULATORY"/>
    <property type="match status" value="1"/>
</dbReference>
<keyword evidence="1 5" id="KW-0597">Phosphoprotein</keyword>
<dbReference type="InterPro" id="IPR058245">
    <property type="entry name" value="NreC/VraR/RcsB-like_REC"/>
</dbReference>
<evidence type="ECO:0000259" key="7">
    <source>
        <dbReference type="PROSITE" id="PS50110"/>
    </source>
</evidence>
<dbReference type="SMART" id="SM00448">
    <property type="entry name" value="REC"/>
    <property type="match status" value="1"/>
</dbReference>
<dbReference type="AlphaFoldDB" id="A0A0S2LZJ2"/>
<dbReference type="InterPro" id="IPR039420">
    <property type="entry name" value="WalR-like"/>
</dbReference>
<dbReference type="InterPro" id="IPR001789">
    <property type="entry name" value="Sig_transdc_resp-reg_receiver"/>
</dbReference>
<dbReference type="Pfam" id="PF00072">
    <property type="entry name" value="Response_reg"/>
    <property type="match status" value="1"/>
</dbReference>
<name>A0A0S2LZJ2_9MICC</name>
<dbReference type="GO" id="GO:0000160">
    <property type="term" value="P:phosphorelay signal transduction system"/>
    <property type="evidence" value="ECO:0007669"/>
    <property type="project" value="InterPro"/>
</dbReference>
<dbReference type="PRINTS" id="PR00038">
    <property type="entry name" value="HTHLUXR"/>
</dbReference>
<dbReference type="CDD" id="cd06170">
    <property type="entry name" value="LuxR_C_like"/>
    <property type="match status" value="1"/>
</dbReference>
<dbReference type="EMBL" id="CP013200">
    <property type="protein sequence ID" value="ALO66603.1"/>
    <property type="molecule type" value="Genomic_DNA"/>
</dbReference>
<evidence type="ECO:0000256" key="1">
    <source>
        <dbReference type="ARBA" id="ARBA00022553"/>
    </source>
</evidence>
<reference evidence="8 9" key="2">
    <citation type="journal article" date="2016" name="J. Biotechnol.">
        <title>Complete genome sequence of Arthrobacter alpinus ERGS4:06, a yellow pigmented bacterium tolerant to cold and radiations isolated from Sikkim Himalaya.</title>
        <authorList>
            <person name="Kumar R."/>
            <person name="Singh D."/>
            <person name="Swarnkar M.K."/>
            <person name="Singh A.K."/>
            <person name="Kumar S."/>
        </authorList>
    </citation>
    <scope>NUCLEOTIDE SEQUENCE [LARGE SCALE GENOMIC DNA]</scope>
    <source>
        <strain evidence="8 9">ERGS4:06</strain>
    </source>
</reference>
<feature type="domain" description="Response regulatory" evidence="7">
    <location>
        <begin position="2"/>
        <end position="120"/>
    </location>
</feature>
<evidence type="ECO:0000313" key="8">
    <source>
        <dbReference type="EMBL" id="ALO66603.1"/>
    </source>
</evidence>
<dbReference type="GO" id="GO:0006355">
    <property type="term" value="P:regulation of DNA-templated transcription"/>
    <property type="evidence" value="ECO:0007669"/>
    <property type="project" value="InterPro"/>
</dbReference>
<gene>
    <name evidence="8" type="ORF">AS189_09025</name>
</gene>
<dbReference type="InterPro" id="IPR000792">
    <property type="entry name" value="Tscrpt_reg_LuxR_C"/>
</dbReference>
<dbReference type="RefSeq" id="WP_062287725.1">
    <property type="nucleotide sequence ID" value="NZ_CP013200.1"/>
</dbReference>
<reference evidence="9" key="1">
    <citation type="submission" date="2015-11" db="EMBL/GenBank/DDBJ databases">
        <authorList>
            <person name="Kumar R."/>
            <person name="Singh D."/>
            <person name="Swarnkar M.K."/>
            <person name="Singh A.K."/>
            <person name="Kumar S."/>
        </authorList>
    </citation>
    <scope>NUCLEOTIDE SEQUENCE [LARGE SCALE GENOMIC DNA]</scope>
    <source>
        <strain evidence="9">ERGS4:06</strain>
    </source>
</reference>
<proteinExistence type="predicted"/>
<dbReference type="SUPFAM" id="SSF46894">
    <property type="entry name" value="C-terminal effector domain of the bipartite response regulators"/>
    <property type="match status" value="1"/>
</dbReference>
<keyword evidence="4" id="KW-0804">Transcription</keyword>
<dbReference type="Gene3D" id="3.40.50.2300">
    <property type="match status" value="1"/>
</dbReference>
<evidence type="ECO:0000256" key="5">
    <source>
        <dbReference type="PROSITE-ProRule" id="PRU00169"/>
    </source>
</evidence>
<dbReference type="InterPro" id="IPR011006">
    <property type="entry name" value="CheY-like_superfamily"/>
</dbReference>
<protein>
    <submittedName>
        <fullName evidence="8">LuxR family transcriptional regulator</fullName>
    </submittedName>
</protein>
<dbReference type="PROSITE" id="PS50043">
    <property type="entry name" value="HTH_LUXR_2"/>
    <property type="match status" value="1"/>
</dbReference>
<accession>A0A0S2LZJ2</accession>
<organism evidence="8 9">
    <name type="scientific">Arthrobacter alpinus</name>
    <dbReference type="NCBI Taxonomy" id="656366"/>
    <lineage>
        <taxon>Bacteria</taxon>
        <taxon>Bacillati</taxon>
        <taxon>Actinomycetota</taxon>
        <taxon>Actinomycetes</taxon>
        <taxon>Micrococcales</taxon>
        <taxon>Micrococcaceae</taxon>
        <taxon>Arthrobacter</taxon>
    </lineage>
</organism>
<dbReference type="SMART" id="SM00421">
    <property type="entry name" value="HTH_LUXR"/>
    <property type="match status" value="1"/>
</dbReference>